<dbReference type="RefSeq" id="WP_343878755.1">
    <property type="nucleotide sequence ID" value="NZ_BAAAIJ010000027.1"/>
</dbReference>
<feature type="transmembrane region" description="Helical" evidence="1">
    <location>
        <begin position="93"/>
        <end position="115"/>
    </location>
</feature>
<feature type="transmembrane region" description="Helical" evidence="1">
    <location>
        <begin position="121"/>
        <end position="142"/>
    </location>
</feature>
<dbReference type="InterPro" id="IPR021354">
    <property type="entry name" value="DUF2975"/>
</dbReference>
<name>A0ABW4Q6Z6_9MICC</name>
<accession>A0ABW4Q6Z6</accession>
<reference evidence="3" key="1">
    <citation type="journal article" date="2019" name="Int. J. Syst. Evol. Microbiol.">
        <title>The Global Catalogue of Microorganisms (GCM) 10K type strain sequencing project: providing services to taxonomists for standard genome sequencing and annotation.</title>
        <authorList>
            <consortium name="The Broad Institute Genomics Platform"/>
            <consortium name="The Broad Institute Genome Sequencing Center for Infectious Disease"/>
            <person name="Wu L."/>
            <person name="Ma J."/>
        </authorList>
    </citation>
    <scope>NUCLEOTIDE SEQUENCE [LARGE SCALE GENOMIC DNA]</scope>
    <source>
        <strain evidence="3">JCM 11496</strain>
    </source>
</reference>
<organism evidence="2 3">
    <name type="scientific">Arthrobacter flavus</name>
    <dbReference type="NCBI Taxonomy" id="95172"/>
    <lineage>
        <taxon>Bacteria</taxon>
        <taxon>Bacillati</taxon>
        <taxon>Actinomycetota</taxon>
        <taxon>Actinomycetes</taxon>
        <taxon>Micrococcales</taxon>
        <taxon>Micrococcaceae</taxon>
        <taxon>Arthrobacter</taxon>
    </lineage>
</organism>
<evidence type="ECO:0000313" key="2">
    <source>
        <dbReference type="EMBL" id="MFD1846471.1"/>
    </source>
</evidence>
<dbReference type="EMBL" id="JBHUGA010000016">
    <property type="protein sequence ID" value="MFD1846471.1"/>
    <property type="molecule type" value="Genomic_DNA"/>
</dbReference>
<keyword evidence="1" id="KW-0812">Transmembrane</keyword>
<protein>
    <submittedName>
        <fullName evidence="2">DUF2975 domain-containing protein</fullName>
    </submittedName>
</protein>
<dbReference type="Proteomes" id="UP001597307">
    <property type="component" value="Unassembled WGS sequence"/>
</dbReference>
<comment type="caution">
    <text evidence="2">The sequence shown here is derived from an EMBL/GenBank/DDBJ whole genome shotgun (WGS) entry which is preliminary data.</text>
</comment>
<evidence type="ECO:0000256" key="1">
    <source>
        <dbReference type="SAM" id="Phobius"/>
    </source>
</evidence>
<gene>
    <name evidence="2" type="ORF">ACFSFX_07665</name>
</gene>
<sequence length="160" mass="16800">MKASLQHANPTTVLATRVALSFLFLAVVGGQIGVSLTAQSLARTYPEFVDLRTPLVSAAIAFGVCVQVILAITWILVGQISNGRIFGSSSLRLVNVMACTLAVATVIIVSTMFFVPGPPALGLLLLASALVGATFTLVLLVLRSLLCKAAFMRVELDEVV</sequence>
<feature type="transmembrane region" description="Helical" evidence="1">
    <location>
        <begin position="54"/>
        <end position="77"/>
    </location>
</feature>
<dbReference type="Pfam" id="PF11188">
    <property type="entry name" value="DUF2975"/>
    <property type="match status" value="1"/>
</dbReference>
<evidence type="ECO:0000313" key="3">
    <source>
        <dbReference type="Proteomes" id="UP001597307"/>
    </source>
</evidence>
<keyword evidence="1" id="KW-0472">Membrane</keyword>
<keyword evidence="1" id="KW-1133">Transmembrane helix</keyword>
<proteinExistence type="predicted"/>
<keyword evidence="3" id="KW-1185">Reference proteome</keyword>
<feature type="transmembrane region" description="Helical" evidence="1">
    <location>
        <begin position="12"/>
        <end position="34"/>
    </location>
</feature>